<dbReference type="Proteomes" id="UP000244441">
    <property type="component" value="Chromosome"/>
</dbReference>
<dbReference type="Gene3D" id="3.30.450.20">
    <property type="entry name" value="PAS domain"/>
    <property type="match status" value="1"/>
</dbReference>
<dbReference type="AlphaFoldDB" id="A0A2S0VQB3"/>
<keyword evidence="6" id="KW-1185">Reference proteome</keyword>
<dbReference type="SUPFAM" id="SSF55785">
    <property type="entry name" value="PYP-like sensor domain (PAS domain)"/>
    <property type="match status" value="1"/>
</dbReference>
<evidence type="ECO:0000313" key="6">
    <source>
        <dbReference type="Proteomes" id="UP000244441"/>
    </source>
</evidence>
<evidence type="ECO:0000313" key="5">
    <source>
        <dbReference type="EMBL" id="AWB66405.1"/>
    </source>
</evidence>
<keyword evidence="1" id="KW-0175">Coiled coil</keyword>
<dbReference type="SUPFAM" id="SSF55073">
    <property type="entry name" value="Nucleotide cyclase"/>
    <property type="match status" value="1"/>
</dbReference>
<dbReference type="Pfam" id="PF00990">
    <property type="entry name" value="GGDEF"/>
    <property type="match status" value="1"/>
</dbReference>
<dbReference type="PROSITE" id="PS50885">
    <property type="entry name" value="HAMP"/>
    <property type="match status" value="1"/>
</dbReference>
<evidence type="ECO:0000259" key="3">
    <source>
        <dbReference type="PROSITE" id="PS50885"/>
    </source>
</evidence>
<dbReference type="PANTHER" id="PTHR44757:SF2">
    <property type="entry name" value="BIOFILM ARCHITECTURE MAINTENANCE PROTEIN MBAA"/>
    <property type="match status" value="1"/>
</dbReference>
<protein>
    <submittedName>
        <fullName evidence="5">Diguanylate cyclase</fullName>
    </submittedName>
</protein>
<keyword evidence="2" id="KW-1133">Transmembrane helix</keyword>
<organism evidence="5 6">
    <name type="scientific">Saccharobesus litoralis</name>
    <dbReference type="NCBI Taxonomy" id="2172099"/>
    <lineage>
        <taxon>Bacteria</taxon>
        <taxon>Pseudomonadati</taxon>
        <taxon>Pseudomonadota</taxon>
        <taxon>Gammaproteobacteria</taxon>
        <taxon>Alteromonadales</taxon>
        <taxon>Alteromonadaceae</taxon>
        <taxon>Saccharobesus</taxon>
    </lineage>
</organism>
<keyword evidence="2" id="KW-0812">Transmembrane</keyword>
<dbReference type="InterPro" id="IPR035965">
    <property type="entry name" value="PAS-like_dom_sf"/>
</dbReference>
<dbReference type="InterPro" id="IPR000014">
    <property type="entry name" value="PAS"/>
</dbReference>
<dbReference type="GO" id="GO:0016020">
    <property type="term" value="C:membrane"/>
    <property type="evidence" value="ECO:0007669"/>
    <property type="project" value="InterPro"/>
</dbReference>
<reference evidence="5 6" key="1">
    <citation type="submission" date="2018-01" db="EMBL/GenBank/DDBJ databases">
        <title>Genome sequence of a Cantenovulum-like bacteria.</title>
        <authorList>
            <person name="Tan W.R."/>
            <person name="Lau N.-S."/>
            <person name="Go F."/>
            <person name="Amirul A.-A.A."/>
        </authorList>
    </citation>
    <scope>NUCLEOTIDE SEQUENCE [LARGE SCALE GENOMIC DNA]</scope>
    <source>
        <strain evidence="5 6">CCB-QB4</strain>
    </source>
</reference>
<dbReference type="OrthoDB" id="5905478at2"/>
<dbReference type="SMART" id="SM00267">
    <property type="entry name" value="GGDEF"/>
    <property type="match status" value="1"/>
</dbReference>
<name>A0A2S0VQB3_9ALTE</name>
<dbReference type="InterPro" id="IPR052155">
    <property type="entry name" value="Biofilm_reg_signaling"/>
</dbReference>
<dbReference type="EMBL" id="CP026604">
    <property type="protein sequence ID" value="AWB66405.1"/>
    <property type="molecule type" value="Genomic_DNA"/>
</dbReference>
<dbReference type="KEGG" id="cate:C2869_08170"/>
<dbReference type="NCBIfam" id="TIGR00229">
    <property type="entry name" value="sensory_box"/>
    <property type="match status" value="1"/>
</dbReference>
<dbReference type="InterPro" id="IPR029787">
    <property type="entry name" value="Nucleotide_cyclase"/>
</dbReference>
<dbReference type="InterPro" id="IPR003660">
    <property type="entry name" value="HAMP_dom"/>
</dbReference>
<feature type="transmembrane region" description="Helical" evidence="2">
    <location>
        <begin position="141"/>
        <end position="166"/>
    </location>
</feature>
<dbReference type="Gene3D" id="6.10.340.10">
    <property type="match status" value="1"/>
</dbReference>
<sequence length="528" mass="59730">MNKTGLLVRLAVVIIFASLAVGFISAQIFYRFTYLSEVEVAEKEIAQLYETVSATASIAAYLGDSELAKEVVNGLATNDIVDFAMISAGDIQVSSAFTEEDRINQSRFDIYSPFIKDQVVGQLTIIHDINYISRNAKDLGAINATALVAQSIVVTLVAIIIAYLLITQPMISIAKALHKITPGGSKRIPVPSFHNSSELGKLVRDVNNLLDKAERQISQERTLRQEIELLEKRFRMLFENSVSPIVLMEPRGSILLYNGAFSVLLTKLGLHFKKNFGPMLEELFDEPELLHKAVQMSFANDEIATGEYKLTANKLDDNVWVQVVVTSITSDNMKEYYQITLHDISKRKKELELLNQRAHFDQLTQLLNRHATEKSLFDMMVRRQDFAFILMDLNGFKQINDIYGHESGDEILVFVANQLKKVLRQDDIACRWGGDEFVVVLPHADDMSVKMVAEKIHTRITKQHYLINHDKHVSVGASMGVSFYPKDSHQLPQVIKLADVAMYEVKKFKDTDPSRYLQFSYEMNVKQG</sequence>
<evidence type="ECO:0000256" key="1">
    <source>
        <dbReference type="SAM" id="Coils"/>
    </source>
</evidence>
<feature type="domain" description="HAMP" evidence="3">
    <location>
        <begin position="164"/>
        <end position="218"/>
    </location>
</feature>
<dbReference type="CDD" id="cd01949">
    <property type="entry name" value="GGDEF"/>
    <property type="match status" value="1"/>
</dbReference>
<keyword evidence="2" id="KW-0472">Membrane</keyword>
<dbReference type="RefSeq" id="WP_108602468.1">
    <property type="nucleotide sequence ID" value="NZ_CP026604.1"/>
</dbReference>
<evidence type="ECO:0000256" key="2">
    <source>
        <dbReference type="SAM" id="Phobius"/>
    </source>
</evidence>
<dbReference type="InterPro" id="IPR000160">
    <property type="entry name" value="GGDEF_dom"/>
</dbReference>
<feature type="transmembrane region" description="Helical" evidence="2">
    <location>
        <begin position="6"/>
        <end position="30"/>
    </location>
</feature>
<accession>A0A2S0VQB3</accession>
<proteinExistence type="predicted"/>
<evidence type="ECO:0000259" key="4">
    <source>
        <dbReference type="PROSITE" id="PS50887"/>
    </source>
</evidence>
<dbReference type="InterPro" id="IPR043128">
    <property type="entry name" value="Rev_trsase/Diguanyl_cyclase"/>
</dbReference>
<feature type="coiled-coil region" evidence="1">
    <location>
        <begin position="203"/>
        <end position="233"/>
    </location>
</feature>
<gene>
    <name evidence="5" type="ORF">C2869_08170</name>
</gene>
<dbReference type="PANTHER" id="PTHR44757">
    <property type="entry name" value="DIGUANYLATE CYCLASE DGCP"/>
    <property type="match status" value="1"/>
</dbReference>
<feature type="domain" description="GGDEF" evidence="4">
    <location>
        <begin position="384"/>
        <end position="521"/>
    </location>
</feature>
<dbReference type="GO" id="GO:0007165">
    <property type="term" value="P:signal transduction"/>
    <property type="evidence" value="ECO:0007669"/>
    <property type="project" value="InterPro"/>
</dbReference>
<dbReference type="PROSITE" id="PS50887">
    <property type="entry name" value="GGDEF"/>
    <property type="match status" value="1"/>
</dbReference>
<dbReference type="NCBIfam" id="TIGR00254">
    <property type="entry name" value="GGDEF"/>
    <property type="match status" value="1"/>
</dbReference>
<dbReference type="Gene3D" id="3.30.70.270">
    <property type="match status" value="1"/>
</dbReference>